<evidence type="ECO:0000313" key="2">
    <source>
        <dbReference type="EMBL" id="KAE8675440.1"/>
    </source>
</evidence>
<feature type="domain" description="F-box" evidence="1">
    <location>
        <begin position="38"/>
        <end position="79"/>
    </location>
</feature>
<dbReference type="InterPro" id="IPR050796">
    <property type="entry name" value="SCF_F-box_component"/>
</dbReference>
<sequence length="451" mass="51746">MFSSMFFSFETSIVSSLQKLLSVGEGQGKVNGGGFEYLSDDLVIEILRWLPADQLWLACRLVCKRWYALISSPSFAHAHVRQSPSTFFLCYQQNPMWPNHTRKLDFVFPHDDDDANGSVFVKRSLNKLLAERWKLDGVVPVSSCNGLIFLSSCWFFSGSTFLPIEFQVGNLGLFSTRIRDLDQIYICNPVTGELIAIHNPYNFTLSGYCGFFYHSSMQEYRLLHFHTTGTSNTDTLFEYDVLTLGSTKWRRLCTLPYRVRPGSSPVVLDNTLYWMIHRSSSTCEKSIMMFTMDDEKFSTLPHPSCPCQTMKSHHRMHLLEMDGRLTCWYLSGQDVFAWAADVCGKGDYYTAVVRWHRIYHLDFNPSFESYFLGSIPDNCHVKLVSIQDGKILLVWPQKGVFHYNLSTNTVEKVKLNGSAKFLSKYLGHTSYTKSMVSLTNFYPGLSRIYVN</sequence>
<organism evidence="2 3">
    <name type="scientific">Hibiscus syriacus</name>
    <name type="common">Rose of Sharon</name>
    <dbReference type="NCBI Taxonomy" id="106335"/>
    <lineage>
        <taxon>Eukaryota</taxon>
        <taxon>Viridiplantae</taxon>
        <taxon>Streptophyta</taxon>
        <taxon>Embryophyta</taxon>
        <taxon>Tracheophyta</taxon>
        <taxon>Spermatophyta</taxon>
        <taxon>Magnoliopsida</taxon>
        <taxon>eudicotyledons</taxon>
        <taxon>Gunneridae</taxon>
        <taxon>Pentapetalae</taxon>
        <taxon>rosids</taxon>
        <taxon>malvids</taxon>
        <taxon>Malvales</taxon>
        <taxon>Malvaceae</taxon>
        <taxon>Malvoideae</taxon>
        <taxon>Hibiscus</taxon>
    </lineage>
</organism>
<dbReference type="InterPro" id="IPR013187">
    <property type="entry name" value="F-box-assoc_dom_typ3"/>
</dbReference>
<dbReference type="SUPFAM" id="SSF81383">
    <property type="entry name" value="F-box domain"/>
    <property type="match status" value="1"/>
</dbReference>
<evidence type="ECO:0000313" key="3">
    <source>
        <dbReference type="Proteomes" id="UP000436088"/>
    </source>
</evidence>
<gene>
    <name evidence="2" type="ORF">F3Y22_tig00111671pilonHSYRG00177</name>
</gene>
<dbReference type="AlphaFoldDB" id="A0A6A2XYH8"/>
<accession>A0A6A2XYH8</accession>
<comment type="caution">
    <text evidence="2">The sequence shown here is derived from an EMBL/GenBank/DDBJ whole genome shotgun (WGS) entry which is preliminary data.</text>
</comment>
<dbReference type="PANTHER" id="PTHR31672:SF11">
    <property type="entry name" value="F-BOX PROTEIN CPR1-LIKE ISOFORM X2"/>
    <property type="match status" value="1"/>
</dbReference>
<protein>
    <recommendedName>
        <fullName evidence="1">F-box domain-containing protein</fullName>
    </recommendedName>
</protein>
<dbReference type="Gene3D" id="2.120.10.80">
    <property type="entry name" value="Kelch-type beta propeller"/>
    <property type="match status" value="1"/>
</dbReference>
<dbReference type="OrthoDB" id="1002438at2759"/>
<reference evidence="2" key="1">
    <citation type="submission" date="2019-09" db="EMBL/GenBank/DDBJ databases">
        <title>Draft genome information of white flower Hibiscus syriacus.</title>
        <authorList>
            <person name="Kim Y.-M."/>
        </authorList>
    </citation>
    <scope>NUCLEOTIDE SEQUENCE [LARGE SCALE GENOMIC DNA]</scope>
    <source>
        <strain evidence="2">YM2019G1</strain>
    </source>
</reference>
<dbReference type="Proteomes" id="UP000436088">
    <property type="component" value="Unassembled WGS sequence"/>
</dbReference>
<dbReference type="PANTHER" id="PTHR31672">
    <property type="entry name" value="BNACNNG10540D PROTEIN"/>
    <property type="match status" value="1"/>
</dbReference>
<dbReference type="SUPFAM" id="SSF50965">
    <property type="entry name" value="Galactose oxidase, central domain"/>
    <property type="match status" value="1"/>
</dbReference>
<evidence type="ECO:0000259" key="1">
    <source>
        <dbReference type="SMART" id="SM00256"/>
    </source>
</evidence>
<dbReference type="InterPro" id="IPR011043">
    <property type="entry name" value="Gal_Oxase/kelch_b-propeller"/>
</dbReference>
<keyword evidence="3" id="KW-1185">Reference proteome</keyword>
<name>A0A6A2XYH8_HIBSY</name>
<proteinExistence type="predicted"/>
<dbReference type="InterPro" id="IPR015915">
    <property type="entry name" value="Kelch-typ_b-propeller"/>
</dbReference>
<dbReference type="Gene3D" id="1.20.1280.50">
    <property type="match status" value="1"/>
</dbReference>
<dbReference type="InterPro" id="IPR036047">
    <property type="entry name" value="F-box-like_dom_sf"/>
</dbReference>
<dbReference type="EMBL" id="VEPZ02001401">
    <property type="protein sequence ID" value="KAE8675440.1"/>
    <property type="molecule type" value="Genomic_DNA"/>
</dbReference>
<dbReference type="InterPro" id="IPR001810">
    <property type="entry name" value="F-box_dom"/>
</dbReference>
<dbReference type="Pfam" id="PF08268">
    <property type="entry name" value="FBA_3"/>
    <property type="match status" value="1"/>
</dbReference>
<dbReference type="InterPro" id="IPR017451">
    <property type="entry name" value="F-box-assoc_interact_dom"/>
</dbReference>
<dbReference type="CDD" id="cd22157">
    <property type="entry name" value="F-box_AtFBW1-like"/>
    <property type="match status" value="1"/>
</dbReference>
<dbReference type="Pfam" id="PF00646">
    <property type="entry name" value="F-box"/>
    <property type="match status" value="1"/>
</dbReference>
<dbReference type="SMART" id="SM00256">
    <property type="entry name" value="FBOX"/>
    <property type="match status" value="1"/>
</dbReference>
<dbReference type="NCBIfam" id="TIGR01640">
    <property type="entry name" value="F_box_assoc_1"/>
    <property type="match status" value="1"/>
</dbReference>